<feature type="compositionally biased region" description="Polar residues" evidence="1">
    <location>
        <begin position="374"/>
        <end position="383"/>
    </location>
</feature>
<evidence type="ECO:0000256" key="1">
    <source>
        <dbReference type="SAM" id="MobiDB-lite"/>
    </source>
</evidence>
<evidence type="ECO:0000313" key="3">
    <source>
        <dbReference type="Proteomes" id="UP000799778"/>
    </source>
</evidence>
<proteinExistence type="predicted"/>
<keyword evidence="3" id="KW-1185">Reference proteome</keyword>
<dbReference type="RefSeq" id="XP_033385530.1">
    <property type="nucleotide sequence ID" value="XM_033530921.1"/>
</dbReference>
<dbReference type="OrthoDB" id="3785702at2759"/>
<sequence>MDAPQYDFIFERNDMCNTLALDTVDAQLKPAPFDRVGTMPKSDFRSYSYNEHETSSVDESHDIVCDPAIPFQLQYAQPRAVGARRSSSTCRSSPPISRASSPSSRRPSLQSSATSTSVLTVEVCPESKPTDTYRGRRPSMLSRLRSSISTTSILNNHNQRPDVMPADFRRPPEYPEKHFIDSVGMVIPGVCDRDQCPHPRSHFVSNWRLCEPIEYTTTLADHGITYSDYCRLLNALSNLLSDIAEDSKSSSKVPSHRWRHRDATFGPTATKGSSANNTTTSSHQPRISRESHGLSYNTRQQASALNKLLADITFHWRARGVPVMVCVGSFSLFGSESNSGFAHPNTSHPFSLLITTKSMEDNSVSGPRRRPSEHSQSSGSLPLQATVPPYHHHQCTMRDRTRPWALWPNAIPTSKRDLITSHAVRYGEDPFFRAWMRANINCRTHSTTYAKFMIEQENNPFINMRLAYVSPISKLASLWSACKRGYNDSSEGARNVSNSKKYEHNRRLECRRTVEHGTRLRIARFAFRHPLYPPHTPEMEELGLTEAGYNRIISDIESIRRSSRVMKEDSTKETSATQCLPFHCIQRRRPEDALTKVSEYIRHLNASQKGLIWTIEKIPGVYEKSLGHKDHEWEISVWNAEDSLELLLQLEKWGIIEKRLDIDDDD</sequence>
<gene>
    <name evidence="2" type="ORF">BU24DRAFT_448924</name>
</gene>
<name>A0A6A5XWW3_9PLEO</name>
<reference evidence="2" key="1">
    <citation type="journal article" date="2020" name="Stud. Mycol.">
        <title>101 Dothideomycetes genomes: a test case for predicting lifestyles and emergence of pathogens.</title>
        <authorList>
            <person name="Haridas S."/>
            <person name="Albert R."/>
            <person name="Binder M."/>
            <person name="Bloem J."/>
            <person name="Labutti K."/>
            <person name="Salamov A."/>
            <person name="Andreopoulos B."/>
            <person name="Baker S."/>
            <person name="Barry K."/>
            <person name="Bills G."/>
            <person name="Bluhm B."/>
            <person name="Cannon C."/>
            <person name="Castanera R."/>
            <person name="Culley D."/>
            <person name="Daum C."/>
            <person name="Ezra D."/>
            <person name="Gonzalez J."/>
            <person name="Henrissat B."/>
            <person name="Kuo A."/>
            <person name="Liang C."/>
            <person name="Lipzen A."/>
            <person name="Lutzoni F."/>
            <person name="Magnuson J."/>
            <person name="Mondo S."/>
            <person name="Nolan M."/>
            <person name="Ohm R."/>
            <person name="Pangilinan J."/>
            <person name="Park H.-J."/>
            <person name="Ramirez L."/>
            <person name="Alfaro M."/>
            <person name="Sun H."/>
            <person name="Tritt A."/>
            <person name="Yoshinaga Y."/>
            <person name="Zwiers L.-H."/>
            <person name="Turgeon B."/>
            <person name="Goodwin S."/>
            <person name="Spatafora J."/>
            <person name="Crous P."/>
            <person name="Grigoriev I."/>
        </authorList>
    </citation>
    <scope>NUCLEOTIDE SEQUENCE</scope>
    <source>
        <strain evidence="2">CBS 175.79</strain>
    </source>
</reference>
<protein>
    <submittedName>
        <fullName evidence="2">Uncharacterized protein</fullName>
    </submittedName>
</protein>
<dbReference type="Proteomes" id="UP000799778">
    <property type="component" value="Unassembled WGS sequence"/>
</dbReference>
<dbReference type="EMBL" id="ML978068">
    <property type="protein sequence ID" value="KAF2017191.1"/>
    <property type="molecule type" value="Genomic_DNA"/>
</dbReference>
<feature type="region of interest" description="Disordered" evidence="1">
    <location>
        <begin position="76"/>
        <end position="137"/>
    </location>
</feature>
<accession>A0A6A5XWW3</accession>
<feature type="region of interest" description="Disordered" evidence="1">
    <location>
        <begin position="360"/>
        <end position="386"/>
    </location>
</feature>
<organism evidence="2 3">
    <name type="scientific">Aaosphaeria arxii CBS 175.79</name>
    <dbReference type="NCBI Taxonomy" id="1450172"/>
    <lineage>
        <taxon>Eukaryota</taxon>
        <taxon>Fungi</taxon>
        <taxon>Dikarya</taxon>
        <taxon>Ascomycota</taxon>
        <taxon>Pezizomycotina</taxon>
        <taxon>Dothideomycetes</taxon>
        <taxon>Pleosporomycetidae</taxon>
        <taxon>Pleosporales</taxon>
        <taxon>Pleosporales incertae sedis</taxon>
        <taxon>Aaosphaeria</taxon>
    </lineage>
</organism>
<dbReference type="GeneID" id="54288318"/>
<evidence type="ECO:0000313" key="2">
    <source>
        <dbReference type="EMBL" id="KAF2017191.1"/>
    </source>
</evidence>
<feature type="compositionally biased region" description="Polar residues" evidence="1">
    <location>
        <begin position="270"/>
        <end position="285"/>
    </location>
</feature>
<feature type="region of interest" description="Disordered" evidence="1">
    <location>
        <begin position="249"/>
        <end position="293"/>
    </location>
</feature>
<dbReference type="AlphaFoldDB" id="A0A6A5XWW3"/>
<feature type="compositionally biased region" description="Low complexity" evidence="1">
    <location>
        <begin position="84"/>
        <end position="112"/>
    </location>
</feature>